<comment type="caution">
    <text evidence="1">The sequence shown here is derived from an EMBL/GenBank/DDBJ whole genome shotgun (WGS) entry which is preliminary data.</text>
</comment>
<dbReference type="EMBL" id="JAAIUW010000005">
    <property type="protein sequence ID" value="KAF7831863.1"/>
    <property type="molecule type" value="Genomic_DNA"/>
</dbReference>
<keyword evidence="2" id="KW-1185">Reference proteome</keyword>
<gene>
    <name evidence="1" type="ORF">G2W53_014196</name>
</gene>
<accession>A0A834WSZ2</accession>
<evidence type="ECO:0000313" key="2">
    <source>
        <dbReference type="Proteomes" id="UP000634136"/>
    </source>
</evidence>
<sequence>MALELYLASFGREHVRPPLESLVSLTLIVLDPKVKANYIAQAPYRCQELPPRDLRRKHS</sequence>
<proteinExistence type="predicted"/>
<dbReference type="Proteomes" id="UP000634136">
    <property type="component" value="Unassembled WGS sequence"/>
</dbReference>
<dbReference type="AlphaFoldDB" id="A0A834WSZ2"/>
<protein>
    <submittedName>
        <fullName evidence="1">Uncharacterized protein</fullName>
    </submittedName>
</protein>
<organism evidence="1 2">
    <name type="scientific">Senna tora</name>
    <dbReference type="NCBI Taxonomy" id="362788"/>
    <lineage>
        <taxon>Eukaryota</taxon>
        <taxon>Viridiplantae</taxon>
        <taxon>Streptophyta</taxon>
        <taxon>Embryophyta</taxon>
        <taxon>Tracheophyta</taxon>
        <taxon>Spermatophyta</taxon>
        <taxon>Magnoliopsida</taxon>
        <taxon>eudicotyledons</taxon>
        <taxon>Gunneridae</taxon>
        <taxon>Pentapetalae</taxon>
        <taxon>rosids</taxon>
        <taxon>fabids</taxon>
        <taxon>Fabales</taxon>
        <taxon>Fabaceae</taxon>
        <taxon>Caesalpinioideae</taxon>
        <taxon>Cassia clade</taxon>
        <taxon>Senna</taxon>
    </lineage>
</organism>
<reference evidence="1" key="1">
    <citation type="submission" date="2020-09" db="EMBL/GenBank/DDBJ databases">
        <title>Genome-Enabled Discovery of Anthraquinone Biosynthesis in Senna tora.</title>
        <authorList>
            <person name="Kang S.-H."/>
            <person name="Pandey R.P."/>
            <person name="Lee C.-M."/>
            <person name="Sim J.-S."/>
            <person name="Jeong J.-T."/>
            <person name="Choi B.-S."/>
            <person name="Jung M."/>
            <person name="Ginzburg D."/>
            <person name="Zhao K."/>
            <person name="Won S.Y."/>
            <person name="Oh T.-J."/>
            <person name="Yu Y."/>
            <person name="Kim N.-H."/>
            <person name="Lee O.R."/>
            <person name="Lee T.-H."/>
            <person name="Bashyal P."/>
            <person name="Kim T.-S."/>
            <person name="Lee W.-H."/>
            <person name="Kawkins C."/>
            <person name="Kim C.-K."/>
            <person name="Kim J.S."/>
            <person name="Ahn B.O."/>
            <person name="Rhee S.Y."/>
            <person name="Sohng J.K."/>
        </authorList>
    </citation>
    <scope>NUCLEOTIDE SEQUENCE</scope>
    <source>
        <tissue evidence="1">Leaf</tissue>
    </source>
</reference>
<evidence type="ECO:0000313" key="1">
    <source>
        <dbReference type="EMBL" id="KAF7831863.1"/>
    </source>
</evidence>
<name>A0A834WSZ2_9FABA</name>